<sequence length="38" mass="4384">MALHNSAMNWGKQERILEVVQSSRFLCNAKFFTKRGKG</sequence>
<accession>A0A2K8SWE0</accession>
<gene>
    <name evidence="1" type="ORF">COO91_05752</name>
</gene>
<keyword evidence="2" id="KW-1185">Reference proteome</keyword>
<evidence type="ECO:0000313" key="1">
    <source>
        <dbReference type="EMBL" id="AUB39754.1"/>
    </source>
</evidence>
<evidence type="ECO:0000313" key="2">
    <source>
        <dbReference type="Proteomes" id="UP000232003"/>
    </source>
</evidence>
<protein>
    <submittedName>
        <fullName evidence="1">Uncharacterized protein</fullName>
    </submittedName>
</protein>
<name>A0A2K8SWE0_9NOSO</name>
<dbReference type="AlphaFoldDB" id="A0A2K8SWE0"/>
<proteinExistence type="predicted"/>
<dbReference type="KEGG" id="nfl:COO91_05752"/>
<reference evidence="1 2" key="1">
    <citation type="submission" date="2017-11" db="EMBL/GenBank/DDBJ databases">
        <title>Complete genome of a free-living desiccation-tolerant cyanobacterium and its photosynthetic adaptation to extreme terrestrial habitat.</title>
        <authorList>
            <person name="Shang J."/>
        </authorList>
    </citation>
    <scope>NUCLEOTIDE SEQUENCE [LARGE SCALE GENOMIC DNA]</scope>
    <source>
        <strain evidence="1 2">CCNUN1</strain>
    </source>
</reference>
<dbReference type="EMBL" id="CP024785">
    <property type="protein sequence ID" value="AUB39754.1"/>
    <property type="molecule type" value="Genomic_DNA"/>
</dbReference>
<dbReference type="Proteomes" id="UP000232003">
    <property type="component" value="Chromosome"/>
</dbReference>
<organism evidence="1 2">
    <name type="scientific">Nostoc flagelliforme CCNUN1</name>
    <dbReference type="NCBI Taxonomy" id="2038116"/>
    <lineage>
        <taxon>Bacteria</taxon>
        <taxon>Bacillati</taxon>
        <taxon>Cyanobacteriota</taxon>
        <taxon>Cyanophyceae</taxon>
        <taxon>Nostocales</taxon>
        <taxon>Nostocaceae</taxon>
        <taxon>Nostoc</taxon>
    </lineage>
</organism>